<protein>
    <submittedName>
        <fullName evidence="1">Uncharacterized protein</fullName>
    </submittedName>
</protein>
<reference evidence="1" key="1">
    <citation type="journal article" date="2021" name="Proc. Natl. Acad. Sci. U.S.A.">
        <title>A Catalog of Tens of Thousands of Viruses from Human Metagenomes Reveals Hidden Associations with Chronic Diseases.</title>
        <authorList>
            <person name="Tisza M.J."/>
            <person name="Buck C.B."/>
        </authorList>
    </citation>
    <scope>NUCLEOTIDE SEQUENCE</scope>
    <source>
        <strain evidence="1">CtJDl18</strain>
    </source>
</reference>
<evidence type="ECO:0000313" key="1">
    <source>
        <dbReference type="EMBL" id="DAG00214.1"/>
    </source>
</evidence>
<sequence>MDRKLITLDFSMEQVCNDILARCYVVSQGMVDEAQKDIRANIESPDSDETRSIINRAVTEAIANIKLAAQRYQTTGRVEDNNNLERLVKGIRKYAYTDNKNGTWTEVVTTIIDGEENETTATVNKAGKDREETIYETVTLKLEIPNWNVAVTDALKSHCHRYIVDYVMSQFLMDQFADKAGTYGESATADYNNIKSDLLSRDNYTLRRPSFT</sequence>
<dbReference type="EMBL" id="BK016178">
    <property type="protein sequence ID" value="DAG00214.1"/>
    <property type="molecule type" value="Genomic_DNA"/>
</dbReference>
<name>A0A8S5V0F8_9CAUD</name>
<proteinExistence type="predicted"/>
<accession>A0A8S5V0F8</accession>
<organism evidence="1">
    <name type="scientific">Podoviridae sp. ctJDl18</name>
    <dbReference type="NCBI Taxonomy" id="2825242"/>
    <lineage>
        <taxon>Viruses</taxon>
        <taxon>Duplodnaviria</taxon>
        <taxon>Heunggongvirae</taxon>
        <taxon>Uroviricota</taxon>
        <taxon>Caudoviricetes</taxon>
    </lineage>
</organism>